<proteinExistence type="predicted"/>
<dbReference type="EMBL" id="BAAAUX010000052">
    <property type="protein sequence ID" value="GAA2822461.1"/>
    <property type="molecule type" value="Genomic_DNA"/>
</dbReference>
<keyword evidence="2" id="KW-1185">Reference proteome</keyword>
<gene>
    <name evidence="1" type="ORF">GCM10010470_66900</name>
</gene>
<organism evidence="1 2">
    <name type="scientific">Saccharopolyspora taberi</name>
    <dbReference type="NCBI Taxonomy" id="60895"/>
    <lineage>
        <taxon>Bacteria</taxon>
        <taxon>Bacillati</taxon>
        <taxon>Actinomycetota</taxon>
        <taxon>Actinomycetes</taxon>
        <taxon>Pseudonocardiales</taxon>
        <taxon>Pseudonocardiaceae</taxon>
        <taxon>Saccharopolyspora</taxon>
    </lineage>
</organism>
<dbReference type="RefSeq" id="WP_344686401.1">
    <property type="nucleotide sequence ID" value="NZ_BAAAUX010000052.1"/>
</dbReference>
<accession>A0ABN3VRD5</accession>
<protein>
    <submittedName>
        <fullName evidence="1">Uncharacterized protein</fullName>
    </submittedName>
</protein>
<reference evidence="1 2" key="1">
    <citation type="journal article" date="2019" name="Int. J. Syst. Evol. Microbiol.">
        <title>The Global Catalogue of Microorganisms (GCM) 10K type strain sequencing project: providing services to taxonomists for standard genome sequencing and annotation.</title>
        <authorList>
            <consortium name="The Broad Institute Genomics Platform"/>
            <consortium name="The Broad Institute Genome Sequencing Center for Infectious Disease"/>
            <person name="Wu L."/>
            <person name="Ma J."/>
        </authorList>
    </citation>
    <scope>NUCLEOTIDE SEQUENCE [LARGE SCALE GENOMIC DNA]</scope>
    <source>
        <strain evidence="1 2">JCM 9383</strain>
    </source>
</reference>
<evidence type="ECO:0000313" key="1">
    <source>
        <dbReference type="EMBL" id="GAA2822461.1"/>
    </source>
</evidence>
<dbReference type="Proteomes" id="UP001500979">
    <property type="component" value="Unassembled WGS sequence"/>
</dbReference>
<evidence type="ECO:0000313" key="2">
    <source>
        <dbReference type="Proteomes" id="UP001500979"/>
    </source>
</evidence>
<comment type="caution">
    <text evidence="1">The sequence shown here is derived from an EMBL/GenBank/DDBJ whole genome shotgun (WGS) entry which is preliminary data.</text>
</comment>
<sequence>MTTTDIEVPSYYDPKEVFAETFDDGMLADHVGPALTCGEVNVLAAFLDSAGRHDGARYWLSAHQQDCDEPDLH</sequence>
<name>A0ABN3VRD5_9PSEU</name>